<dbReference type="RefSeq" id="WP_192767873.1">
    <property type="nucleotide sequence ID" value="NZ_JADBEB010000001.1"/>
</dbReference>
<evidence type="ECO:0000313" key="2">
    <source>
        <dbReference type="EMBL" id="MBE1488157.1"/>
    </source>
</evidence>
<comment type="caution">
    <text evidence="2">The sequence shown here is derived from an EMBL/GenBank/DDBJ whole genome shotgun (WGS) entry which is preliminary data.</text>
</comment>
<dbReference type="AlphaFoldDB" id="A0A927M6Z1"/>
<dbReference type="EMBL" id="JADBEB010000001">
    <property type="protein sequence ID" value="MBE1488157.1"/>
    <property type="molecule type" value="Genomic_DNA"/>
</dbReference>
<reference evidence="2" key="1">
    <citation type="submission" date="2020-10" db="EMBL/GenBank/DDBJ databases">
        <title>Sequencing the genomes of 1000 actinobacteria strains.</title>
        <authorList>
            <person name="Klenk H.-P."/>
        </authorList>
    </citation>
    <scope>NUCLEOTIDE SEQUENCE</scope>
    <source>
        <strain evidence="2">DSM 46832</strain>
    </source>
</reference>
<keyword evidence="1" id="KW-0175">Coiled coil</keyword>
<accession>A0A927M6Z1</accession>
<gene>
    <name evidence="2" type="ORF">H4W31_003795</name>
</gene>
<proteinExistence type="predicted"/>
<dbReference type="Proteomes" id="UP000649753">
    <property type="component" value="Unassembled WGS sequence"/>
</dbReference>
<feature type="coiled-coil region" evidence="1">
    <location>
        <begin position="25"/>
        <end position="71"/>
    </location>
</feature>
<evidence type="ECO:0000313" key="3">
    <source>
        <dbReference type="Proteomes" id="UP000649753"/>
    </source>
</evidence>
<evidence type="ECO:0000256" key="1">
    <source>
        <dbReference type="SAM" id="Coils"/>
    </source>
</evidence>
<organism evidence="2 3">
    <name type="scientific">Plantactinospora soyae</name>
    <dbReference type="NCBI Taxonomy" id="1544732"/>
    <lineage>
        <taxon>Bacteria</taxon>
        <taxon>Bacillati</taxon>
        <taxon>Actinomycetota</taxon>
        <taxon>Actinomycetes</taxon>
        <taxon>Micromonosporales</taxon>
        <taxon>Micromonosporaceae</taxon>
        <taxon>Plantactinospora</taxon>
    </lineage>
</organism>
<name>A0A927M6Z1_9ACTN</name>
<protein>
    <submittedName>
        <fullName evidence="2">Uncharacterized protein</fullName>
    </submittedName>
</protein>
<keyword evidence="3" id="KW-1185">Reference proteome</keyword>
<sequence length="90" mass="9667">MHYIYRAAIYIATTAQAADQGNTTLNQIRAAMENTEQVLARLRAVAAGTNHARIAEAIQRAEQRQQRLAEAATLIQGSAAAAREYAGVLG</sequence>